<evidence type="ECO:0000256" key="15">
    <source>
        <dbReference type="PROSITE-ProRule" id="PRU00169"/>
    </source>
</evidence>
<dbReference type="Pfam" id="PF08448">
    <property type="entry name" value="PAS_4"/>
    <property type="match status" value="1"/>
</dbReference>
<dbReference type="InterPro" id="IPR036097">
    <property type="entry name" value="HisK_dim/P_sf"/>
</dbReference>
<dbReference type="InterPro" id="IPR007891">
    <property type="entry name" value="CHASE3"/>
</dbReference>
<dbReference type="PRINTS" id="PR00344">
    <property type="entry name" value="BCTRLSENSOR"/>
</dbReference>
<dbReference type="InterPro" id="IPR000014">
    <property type="entry name" value="PAS"/>
</dbReference>
<dbReference type="Gene3D" id="3.30.450.20">
    <property type="entry name" value="PAS domain"/>
    <property type="match status" value="1"/>
</dbReference>
<dbReference type="InterPro" id="IPR004358">
    <property type="entry name" value="Sig_transdc_His_kin-like_C"/>
</dbReference>
<dbReference type="SUPFAM" id="SSF55785">
    <property type="entry name" value="PYP-like sensor domain (PAS domain)"/>
    <property type="match status" value="1"/>
</dbReference>
<dbReference type="Gene3D" id="1.10.287.130">
    <property type="match status" value="1"/>
</dbReference>
<dbReference type="EC" id="2.7.13.3" evidence="3"/>
<evidence type="ECO:0000256" key="7">
    <source>
        <dbReference type="ARBA" id="ARBA00022692"/>
    </source>
</evidence>
<keyword evidence="7 16" id="KW-0812">Transmembrane</keyword>
<evidence type="ECO:0000259" key="19">
    <source>
        <dbReference type="PROSITE" id="PS50112"/>
    </source>
</evidence>
<feature type="domain" description="Response regulatory" evidence="18">
    <location>
        <begin position="629"/>
        <end position="749"/>
    </location>
</feature>
<keyword evidence="12" id="KW-0902">Two-component regulatory system</keyword>
<feature type="domain" description="Response regulatory" evidence="18">
    <location>
        <begin position="773"/>
        <end position="890"/>
    </location>
</feature>
<keyword evidence="9" id="KW-0418">Kinase</keyword>
<dbReference type="CDD" id="cd00082">
    <property type="entry name" value="HisKA"/>
    <property type="match status" value="1"/>
</dbReference>
<feature type="modified residue" description="Phosphohistidine" evidence="14">
    <location>
        <position position="965"/>
    </location>
</feature>
<evidence type="ECO:0000259" key="20">
    <source>
        <dbReference type="PROSITE" id="PS50885"/>
    </source>
</evidence>
<keyword evidence="8" id="KW-0547">Nucleotide-binding</keyword>
<evidence type="ECO:0000256" key="14">
    <source>
        <dbReference type="PROSITE-ProRule" id="PRU00110"/>
    </source>
</evidence>
<dbReference type="InterPro" id="IPR036890">
    <property type="entry name" value="HATPase_C_sf"/>
</dbReference>
<dbReference type="Pfam" id="PF02518">
    <property type="entry name" value="HATPase_c"/>
    <property type="match status" value="1"/>
</dbReference>
<keyword evidence="10" id="KW-0067">ATP-binding</keyword>
<protein>
    <recommendedName>
        <fullName evidence="3">histidine kinase</fullName>
        <ecNumber evidence="3">2.7.13.3</ecNumber>
    </recommendedName>
</protein>
<dbReference type="InterPro" id="IPR035965">
    <property type="entry name" value="PAS-like_dom_sf"/>
</dbReference>
<evidence type="ECO:0000256" key="4">
    <source>
        <dbReference type="ARBA" id="ARBA00022475"/>
    </source>
</evidence>
<dbReference type="CDD" id="cd06225">
    <property type="entry name" value="HAMP"/>
    <property type="match status" value="1"/>
</dbReference>
<dbReference type="CDD" id="cd19410">
    <property type="entry name" value="HK9-like_sensor"/>
    <property type="match status" value="1"/>
</dbReference>
<dbReference type="InterPro" id="IPR003661">
    <property type="entry name" value="HisK_dim/P_dom"/>
</dbReference>
<keyword evidence="6" id="KW-0808">Transferase</keyword>
<dbReference type="PROSITE" id="PS50110">
    <property type="entry name" value="RESPONSE_REGULATORY"/>
    <property type="match status" value="2"/>
</dbReference>
<dbReference type="PROSITE" id="PS50894">
    <property type="entry name" value="HPT"/>
    <property type="match status" value="1"/>
</dbReference>
<dbReference type="InterPro" id="IPR008207">
    <property type="entry name" value="Sig_transdc_His_kin_Hpt_dom"/>
</dbReference>
<comment type="catalytic activity">
    <reaction evidence="1">
        <text>ATP + protein L-histidine = ADP + protein N-phospho-L-histidine.</text>
        <dbReference type="EC" id="2.7.13.3"/>
    </reaction>
</comment>
<feature type="domain" description="HAMP" evidence="20">
    <location>
        <begin position="206"/>
        <end position="258"/>
    </location>
</feature>
<dbReference type="SMART" id="SM00091">
    <property type="entry name" value="PAS"/>
    <property type="match status" value="1"/>
</dbReference>
<dbReference type="InterPro" id="IPR003660">
    <property type="entry name" value="HAMP_dom"/>
</dbReference>
<dbReference type="Pfam" id="PF05227">
    <property type="entry name" value="CHASE3"/>
    <property type="match status" value="1"/>
</dbReference>
<name>A0ABT4RR78_9ACTN</name>
<dbReference type="SUPFAM" id="SSF47226">
    <property type="entry name" value="Histidine-containing phosphotransfer domain, HPT domain"/>
    <property type="match status" value="1"/>
</dbReference>
<feature type="modified residue" description="4-aspartylphosphate" evidence="15">
    <location>
        <position position="684"/>
    </location>
</feature>
<dbReference type="InterPro" id="IPR003594">
    <property type="entry name" value="HATPase_dom"/>
</dbReference>
<dbReference type="CDD" id="cd00130">
    <property type="entry name" value="PAS"/>
    <property type="match status" value="1"/>
</dbReference>
<dbReference type="InterPro" id="IPR001789">
    <property type="entry name" value="Sig_transdc_resp-reg_receiver"/>
</dbReference>
<dbReference type="Pfam" id="PF01627">
    <property type="entry name" value="Hpt"/>
    <property type="match status" value="1"/>
</dbReference>
<dbReference type="InterPro" id="IPR013656">
    <property type="entry name" value="PAS_4"/>
</dbReference>
<keyword evidence="13 16" id="KW-0472">Membrane</keyword>
<keyword evidence="11 16" id="KW-1133">Transmembrane helix</keyword>
<dbReference type="RefSeq" id="WP_202952452.1">
    <property type="nucleotide sequence ID" value="NZ_JAPCID010000050.1"/>
</dbReference>
<dbReference type="SUPFAM" id="SSF158472">
    <property type="entry name" value="HAMP domain-like"/>
    <property type="match status" value="1"/>
</dbReference>
<dbReference type="PROSITE" id="PS50109">
    <property type="entry name" value="HIS_KIN"/>
    <property type="match status" value="1"/>
</dbReference>
<dbReference type="SMART" id="SM00388">
    <property type="entry name" value="HisKA"/>
    <property type="match status" value="1"/>
</dbReference>
<evidence type="ECO:0000256" key="8">
    <source>
        <dbReference type="ARBA" id="ARBA00022741"/>
    </source>
</evidence>
<keyword evidence="4" id="KW-1003">Cell membrane</keyword>
<keyword evidence="5 15" id="KW-0597">Phosphoprotein</keyword>
<feature type="transmembrane region" description="Helical" evidence="16">
    <location>
        <begin position="182"/>
        <end position="204"/>
    </location>
</feature>
<dbReference type="InterPro" id="IPR011006">
    <property type="entry name" value="CheY-like_superfamily"/>
</dbReference>
<dbReference type="PANTHER" id="PTHR45339:SF1">
    <property type="entry name" value="HYBRID SIGNAL TRANSDUCTION HISTIDINE KINASE J"/>
    <property type="match status" value="1"/>
</dbReference>
<evidence type="ECO:0000256" key="10">
    <source>
        <dbReference type="ARBA" id="ARBA00022840"/>
    </source>
</evidence>
<dbReference type="PROSITE" id="PS50885">
    <property type="entry name" value="HAMP"/>
    <property type="match status" value="1"/>
</dbReference>
<evidence type="ECO:0000256" key="1">
    <source>
        <dbReference type="ARBA" id="ARBA00000085"/>
    </source>
</evidence>
<comment type="caution">
    <text evidence="22">The sequence shown here is derived from an EMBL/GenBank/DDBJ whole genome shotgun (WGS) entry which is preliminary data.</text>
</comment>
<keyword evidence="23" id="KW-1185">Reference proteome</keyword>
<dbReference type="EMBL" id="JAPCID010000050">
    <property type="protein sequence ID" value="MDA0141078.1"/>
    <property type="molecule type" value="Genomic_DNA"/>
</dbReference>
<evidence type="ECO:0000313" key="22">
    <source>
        <dbReference type="EMBL" id="MDA0141078.1"/>
    </source>
</evidence>
<feature type="modified residue" description="4-aspartylphosphate" evidence="15">
    <location>
        <position position="822"/>
    </location>
</feature>
<dbReference type="Gene3D" id="6.10.340.10">
    <property type="match status" value="1"/>
</dbReference>
<evidence type="ECO:0000313" key="23">
    <source>
        <dbReference type="Proteomes" id="UP001147700"/>
    </source>
</evidence>
<dbReference type="SMART" id="SM00387">
    <property type="entry name" value="HATPase_c"/>
    <property type="match status" value="1"/>
</dbReference>
<evidence type="ECO:0000256" key="2">
    <source>
        <dbReference type="ARBA" id="ARBA00004651"/>
    </source>
</evidence>
<evidence type="ECO:0000259" key="17">
    <source>
        <dbReference type="PROSITE" id="PS50109"/>
    </source>
</evidence>
<reference evidence="22" key="1">
    <citation type="submission" date="2022-10" db="EMBL/GenBank/DDBJ databases">
        <title>The WGS of Solirubrobacter sp. CPCC 204708.</title>
        <authorList>
            <person name="Jiang Z."/>
        </authorList>
    </citation>
    <scope>NUCLEOTIDE SEQUENCE</scope>
    <source>
        <strain evidence="22">CPCC 204708</strain>
    </source>
</reference>
<dbReference type="CDD" id="cd00088">
    <property type="entry name" value="HPT"/>
    <property type="match status" value="1"/>
</dbReference>
<dbReference type="SMART" id="SM00448">
    <property type="entry name" value="REC"/>
    <property type="match status" value="2"/>
</dbReference>
<evidence type="ECO:0000256" key="11">
    <source>
        <dbReference type="ARBA" id="ARBA00022989"/>
    </source>
</evidence>
<feature type="domain" description="PAS" evidence="19">
    <location>
        <begin position="263"/>
        <end position="333"/>
    </location>
</feature>
<evidence type="ECO:0000256" key="16">
    <source>
        <dbReference type="SAM" id="Phobius"/>
    </source>
</evidence>
<dbReference type="Pfam" id="PF00072">
    <property type="entry name" value="Response_reg"/>
    <property type="match status" value="2"/>
</dbReference>
<evidence type="ECO:0000259" key="21">
    <source>
        <dbReference type="PROSITE" id="PS50894"/>
    </source>
</evidence>
<dbReference type="PROSITE" id="PS50112">
    <property type="entry name" value="PAS"/>
    <property type="match status" value="1"/>
</dbReference>
<evidence type="ECO:0000259" key="18">
    <source>
        <dbReference type="PROSITE" id="PS50110"/>
    </source>
</evidence>
<dbReference type="SMART" id="SM00304">
    <property type="entry name" value="HAMP"/>
    <property type="match status" value="1"/>
</dbReference>
<dbReference type="Pfam" id="PF00672">
    <property type="entry name" value="HAMP"/>
    <property type="match status" value="1"/>
</dbReference>
<evidence type="ECO:0000256" key="12">
    <source>
        <dbReference type="ARBA" id="ARBA00023012"/>
    </source>
</evidence>
<dbReference type="Gene3D" id="3.30.565.10">
    <property type="entry name" value="Histidine kinase-like ATPase, C-terminal domain"/>
    <property type="match status" value="1"/>
</dbReference>
<feature type="domain" description="Histidine kinase" evidence="17">
    <location>
        <begin position="395"/>
        <end position="611"/>
    </location>
</feature>
<dbReference type="Gene3D" id="3.40.50.2300">
    <property type="match status" value="2"/>
</dbReference>
<dbReference type="NCBIfam" id="TIGR00229">
    <property type="entry name" value="sensory_box"/>
    <property type="match status" value="1"/>
</dbReference>
<dbReference type="SUPFAM" id="SSF52172">
    <property type="entry name" value="CheY-like"/>
    <property type="match status" value="2"/>
</dbReference>
<evidence type="ECO:0000256" key="9">
    <source>
        <dbReference type="ARBA" id="ARBA00022777"/>
    </source>
</evidence>
<dbReference type="CDD" id="cd16922">
    <property type="entry name" value="HATPase_EvgS-ArcB-TorS-like"/>
    <property type="match status" value="1"/>
</dbReference>
<evidence type="ECO:0000256" key="6">
    <source>
        <dbReference type="ARBA" id="ARBA00022679"/>
    </source>
</evidence>
<feature type="domain" description="HPt" evidence="21">
    <location>
        <begin position="926"/>
        <end position="1020"/>
    </location>
</feature>
<proteinExistence type="predicted"/>
<organism evidence="22 23">
    <name type="scientific">Solirubrobacter deserti</name>
    <dbReference type="NCBI Taxonomy" id="2282478"/>
    <lineage>
        <taxon>Bacteria</taxon>
        <taxon>Bacillati</taxon>
        <taxon>Actinomycetota</taxon>
        <taxon>Thermoleophilia</taxon>
        <taxon>Solirubrobacterales</taxon>
        <taxon>Solirubrobacteraceae</taxon>
        <taxon>Solirubrobacter</taxon>
    </lineage>
</organism>
<dbReference type="Gene3D" id="1.20.120.160">
    <property type="entry name" value="HPT domain"/>
    <property type="match status" value="1"/>
</dbReference>
<dbReference type="SUPFAM" id="SSF47384">
    <property type="entry name" value="Homodimeric domain of signal transducing histidine kinase"/>
    <property type="match status" value="1"/>
</dbReference>
<comment type="subcellular location">
    <subcellularLocation>
        <location evidence="2">Cell membrane</location>
        <topology evidence="2">Multi-pass membrane protein</topology>
    </subcellularLocation>
</comment>
<dbReference type="SMART" id="SM00073">
    <property type="entry name" value="HPT"/>
    <property type="match status" value="1"/>
</dbReference>
<sequence>MSVLRVRPRSLRGPILLALALIAAVVAGMFALMFMSVRALDNVSKAQRRTSAMTQSTQQLERTVVDLETGVRGYLLTDDEKFLEPYRRGRERLEMRLNQLATLSDDRMRPRAVSISEHVNAYVTEYTEPLVAGTRRPSVLAATAEGKERLDALRGEFAALSSEQQSLTLERRARSQALRERMLGLGAGGAGLSVALLVLLAYVLDRRVLKPVRRVGQAARKLEHGALDTRVATNFSGEIGQLARSFNAMAEALAARDEDLRVQSDRLHGILSHTTTTISVKDREGRYLLVNEQWRQTMGQVGVDVIGRTDDELFSPEQAATIRVTDLEVLRTGEATEFERDLPGGRAVHLVKFPLTDADGSVYATGTMGTDVSDRRRALAEAVEASRSKSEFLANMSHEIRTPLNGVIGMTELLLQTELAAQQREYAQTAANSGEALLDVINDILDFSKIEAGKLELDHHDFDLREAIEDTCEMLAPQAHGKDLELMAWIDDAVPAMVNGDRGRVRQVLTNLLSNAVKFTEAGEVAVRVRMEGALVRFDVTDTGIGISRKAVGKLFDSFAQADTSTTRRYGGTGLGLAISRQLVELMGGRIDVTSTPGAGSTFTFTVALAEPTMPRPPVRQHPVPPTLKVLVVDDNATNREILEAYVASVPGVKSTSVGSGAEALAVMHGAARAGEPFQIVLLDGQMPGMDGVELAQAIQMAPSLRDSRLVMLTSTTDRRAAAREAGVTGYLQKPVRRERLLDAIAEALGTAREVSAVAPAATASVPSAGADTILVVEDNVVNQRVVQAMLDKRGYTVECANNGREALSMLAVRSYALVFMDCQMPEMDGYAATAAIRSRERGTDRLPIVAMTAHAMKGDRERCLAAGMDDYLSKPLRPEELDATLERMLGGVAASAAQVPAAAPAGDPFEALVDAARMRVFRVDYPEIIDQLIELFVESTPPLLTELRESAVTGDGDAVRRTAHKLKGSCQNIGAGFMAKLAADLEQARAAEPGQLDALDRVFADTRDALRAALLEDAT</sequence>
<dbReference type="SUPFAM" id="SSF55874">
    <property type="entry name" value="ATPase domain of HSP90 chaperone/DNA topoisomerase II/histidine kinase"/>
    <property type="match status" value="1"/>
</dbReference>
<accession>A0ABT4RR78</accession>
<evidence type="ECO:0000256" key="5">
    <source>
        <dbReference type="ARBA" id="ARBA00022553"/>
    </source>
</evidence>
<feature type="transmembrane region" description="Helical" evidence="16">
    <location>
        <begin position="15"/>
        <end position="40"/>
    </location>
</feature>
<dbReference type="Proteomes" id="UP001147700">
    <property type="component" value="Unassembled WGS sequence"/>
</dbReference>
<evidence type="ECO:0000256" key="3">
    <source>
        <dbReference type="ARBA" id="ARBA00012438"/>
    </source>
</evidence>
<gene>
    <name evidence="22" type="ORF">OJ962_26510</name>
</gene>
<dbReference type="Pfam" id="PF00512">
    <property type="entry name" value="HisKA"/>
    <property type="match status" value="1"/>
</dbReference>
<dbReference type="InterPro" id="IPR036641">
    <property type="entry name" value="HPT_dom_sf"/>
</dbReference>
<evidence type="ECO:0000256" key="13">
    <source>
        <dbReference type="ARBA" id="ARBA00023136"/>
    </source>
</evidence>
<dbReference type="PANTHER" id="PTHR45339">
    <property type="entry name" value="HYBRID SIGNAL TRANSDUCTION HISTIDINE KINASE J"/>
    <property type="match status" value="1"/>
</dbReference>
<dbReference type="CDD" id="cd17546">
    <property type="entry name" value="REC_hyHK_CKI1_RcsC-like"/>
    <property type="match status" value="2"/>
</dbReference>
<dbReference type="InterPro" id="IPR005467">
    <property type="entry name" value="His_kinase_dom"/>
</dbReference>